<keyword evidence="4" id="KW-0547">Nucleotide-binding</keyword>
<dbReference type="AlphaFoldDB" id="D8M0G7"/>
<evidence type="ECO:0000256" key="8">
    <source>
        <dbReference type="ARBA" id="ARBA00039612"/>
    </source>
</evidence>
<dbReference type="GO" id="GO:0005524">
    <property type="term" value="F:ATP binding"/>
    <property type="evidence" value="ECO:0007669"/>
    <property type="project" value="UniProtKB-KW"/>
</dbReference>
<evidence type="ECO:0000256" key="9">
    <source>
        <dbReference type="ARBA" id="ARBA00041902"/>
    </source>
</evidence>
<proteinExistence type="inferred from homology"/>
<dbReference type="PANTHER" id="PTHR24056">
    <property type="entry name" value="CELL DIVISION PROTEIN KINASE"/>
    <property type="match status" value="1"/>
</dbReference>
<evidence type="ECO:0000256" key="7">
    <source>
        <dbReference type="ARBA" id="ARBA00038543"/>
    </source>
</evidence>
<sequence>MRKHVRFNMEEIKCIMYQIFDGLRYLHDMNVFHRDIKDGNILVTKDGVVKICDFGLARFFMKEDGSIPYSDNKITMCYRPPEILLGYCNYDSKIDIWSAGCILLNLLKQNIFIQGDDRKTVFESILELFGSRTAFCILSI</sequence>
<organism evidence="12">
    <name type="scientific">Blastocystis hominis</name>
    <dbReference type="NCBI Taxonomy" id="12968"/>
    <lineage>
        <taxon>Eukaryota</taxon>
        <taxon>Sar</taxon>
        <taxon>Stramenopiles</taxon>
        <taxon>Bigyra</taxon>
        <taxon>Opalozoa</taxon>
        <taxon>Opalinata</taxon>
        <taxon>Blastocystidae</taxon>
        <taxon>Blastocystis</taxon>
    </lineage>
</organism>
<comment type="similarity">
    <text evidence="1">Belongs to the protein kinase superfamily. CMGC Ser/Thr protein kinase family. CDC2/CDKX subfamily.</text>
</comment>
<keyword evidence="6" id="KW-0067">ATP-binding</keyword>
<evidence type="ECO:0000256" key="3">
    <source>
        <dbReference type="ARBA" id="ARBA00022679"/>
    </source>
</evidence>
<dbReference type="PROSITE" id="PS00108">
    <property type="entry name" value="PROTEIN_KINASE_ST"/>
    <property type="match status" value="1"/>
</dbReference>
<name>D8M0G7_BLAHO</name>
<reference evidence="12" key="1">
    <citation type="submission" date="2010-02" db="EMBL/GenBank/DDBJ databases">
        <title>Sequencing and annotation of the Blastocystis hominis genome.</title>
        <authorList>
            <person name="Wincker P."/>
        </authorList>
    </citation>
    <scope>NUCLEOTIDE SEQUENCE</scope>
    <source>
        <strain evidence="12">Singapore isolate B</strain>
    </source>
</reference>
<dbReference type="SMART" id="SM00220">
    <property type="entry name" value="S_TKc"/>
    <property type="match status" value="1"/>
</dbReference>
<evidence type="ECO:0000256" key="5">
    <source>
        <dbReference type="ARBA" id="ARBA00022777"/>
    </source>
</evidence>
<accession>D8M0G7</accession>
<dbReference type="GeneID" id="24918938"/>
<keyword evidence="13" id="KW-1185">Reference proteome</keyword>
<evidence type="ECO:0000259" key="11">
    <source>
        <dbReference type="PROSITE" id="PS50011"/>
    </source>
</evidence>
<dbReference type="Proteomes" id="UP000008312">
    <property type="component" value="Unassembled WGS sequence"/>
</dbReference>
<dbReference type="GO" id="GO:0004674">
    <property type="term" value="F:protein serine/threonine kinase activity"/>
    <property type="evidence" value="ECO:0007669"/>
    <property type="project" value="UniProtKB-KW"/>
</dbReference>
<dbReference type="InterPro" id="IPR000719">
    <property type="entry name" value="Prot_kinase_dom"/>
</dbReference>
<protein>
    <recommendedName>
        <fullName evidence="8">Cyclin-dependent kinase 2 homolog</fullName>
    </recommendedName>
    <alternativeName>
        <fullName evidence="9">Cell division control protein 2 homolog</fullName>
    </alternativeName>
    <alternativeName>
        <fullName evidence="10">cdc2-related kinase 2</fullName>
    </alternativeName>
</protein>
<dbReference type="SUPFAM" id="SSF56112">
    <property type="entry name" value="Protein kinase-like (PK-like)"/>
    <property type="match status" value="1"/>
</dbReference>
<feature type="domain" description="Protein kinase" evidence="11">
    <location>
        <begin position="1"/>
        <end position="140"/>
    </location>
</feature>
<gene>
    <name evidence="12" type="ORF">GSBLH_T00001707001</name>
</gene>
<dbReference type="OrthoDB" id="61479at2759"/>
<comment type="subunit">
    <text evidence="7">May form a complex composed of at least the catalytic subunit CRK2 and a cyclin.</text>
</comment>
<keyword evidence="2" id="KW-0723">Serine/threonine-protein kinase</keyword>
<dbReference type="RefSeq" id="XP_012895604.1">
    <property type="nucleotide sequence ID" value="XM_013040150.1"/>
</dbReference>
<dbReference type="InterPro" id="IPR008271">
    <property type="entry name" value="Ser/Thr_kinase_AS"/>
</dbReference>
<dbReference type="InParanoid" id="D8M0G7"/>
<dbReference type="InterPro" id="IPR050108">
    <property type="entry name" value="CDK"/>
</dbReference>
<dbReference type="FunFam" id="1.10.510.10:FF:000624">
    <property type="entry name" value="Mitogen-activated protein kinase"/>
    <property type="match status" value="1"/>
</dbReference>
<evidence type="ECO:0000256" key="6">
    <source>
        <dbReference type="ARBA" id="ARBA00022840"/>
    </source>
</evidence>
<evidence type="ECO:0000313" key="12">
    <source>
        <dbReference type="EMBL" id="CBK21556.2"/>
    </source>
</evidence>
<evidence type="ECO:0000256" key="2">
    <source>
        <dbReference type="ARBA" id="ARBA00022527"/>
    </source>
</evidence>
<evidence type="ECO:0000256" key="4">
    <source>
        <dbReference type="ARBA" id="ARBA00022741"/>
    </source>
</evidence>
<dbReference type="InterPro" id="IPR011009">
    <property type="entry name" value="Kinase-like_dom_sf"/>
</dbReference>
<keyword evidence="3" id="KW-0808">Transferase</keyword>
<evidence type="ECO:0000313" key="13">
    <source>
        <dbReference type="Proteomes" id="UP000008312"/>
    </source>
</evidence>
<evidence type="ECO:0000256" key="1">
    <source>
        <dbReference type="ARBA" id="ARBA00006485"/>
    </source>
</evidence>
<dbReference type="Pfam" id="PF00069">
    <property type="entry name" value="Pkinase"/>
    <property type="match status" value="1"/>
</dbReference>
<dbReference type="GO" id="GO:0005634">
    <property type="term" value="C:nucleus"/>
    <property type="evidence" value="ECO:0007669"/>
    <property type="project" value="TreeGrafter"/>
</dbReference>
<dbReference type="EMBL" id="FN668643">
    <property type="protein sequence ID" value="CBK21556.2"/>
    <property type="molecule type" value="Genomic_DNA"/>
</dbReference>
<dbReference type="Gene3D" id="1.10.510.10">
    <property type="entry name" value="Transferase(Phosphotransferase) domain 1"/>
    <property type="match status" value="1"/>
</dbReference>
<dbReference type="OMA" id="RTAFCIL"/>
<keyword evidence="5" id="KW-0418">Kinase</keyword>
<evidence type="ECO:0000256" key="10">
    <source>
        <dbReference type="ARBA" id="ARBA00042858"/>
    </source>
</evidence>
<dbReference type="PROSITE" id="PS50011">
    <property type="entry name" value="PROTEIN_KINASE_DOM"/>
    <property type="match status" value="1"/>
</dbReference>